<organism evidence="2 3">
    <name type="scientific">Hymenoscyphus fraxineus</name>
    <dbReference type="NCBI Taxonomy" id="746836"/>
    <lineage>
        <taxon>Eukaryota</taxon>
        <taxon>Fungi</taxon>
        <taxon>Dikarya</taxon>
        <taxon>Ascomycota</taxon>
        <taxon>Pezizomycotina</taxon>
        <taxon>Leotiomycetes</taxon>
        <taxon>Helotiales</taxon>
        <taxon>Helotiaceae</taxon>
        <taxon>Hymenoscyphus</taxon>
    </lineage>
</organism>
<protein>
    <recommendedName>
        <fullName evidence="4">Secreted protein</fullName>
    </recommendedName>
</protein>
<gene>
    <name evidence="2" type="ORF">HYFRA_00009188</name>
</gene>
<dbReference type="OrthoDB" id="10319011at2759"/>
<dbReference type="Proteomes" id="UP000696280">
    <property type="component" value="Unassembled WGS sequence"/>
</dbReference>
<feature type="chain" id="PRO_5040310393" description="Secreted protein" evidence="1">
    <location>
        <begin position="20"/>
        <end position="77"/>
    </location>
</feature>
<dbReference type="AlphaFoldDB" id="A0A9N9KTR2"/>
<evidence type="ECO:0000313" key="2">
    <source>
        <dbReference type="EMBL" id="CAG8954085.1"/>
    </source>
</evidence>
<reference evidence="2" key="1">
    <citation type="submission" date="2021-07" db="EMBL/GenBank/DDBJ databases">
        <authorList>
            <person name="Durling M."/>
        </authorList>
    </citation>
    <scope>NUCLEOTIDE SEQUENCE</scope>
</reference>
<dbReference type="EMBL" id="CAJVRL010000055">
    <property type="protein sequence ID" value="CAG8954085.1"/>
    <property type="molecule type" value="Genomic_DNA"/>
</dbReference>
<evidence type="ECO:0000256" key="1">
    <source>
        <dbReference type="SAM" id="SignalP"/>
    </source>
</evidence>
<evidence type="ECO:0008006" key="4">
    <source>
        <dbReference type="Google" id="ProtNLM"/>
    </source>
</evidence>
<keyword evidence="3" id="KW-1185">Reference proteome</keyword>
<keyword evidence="1" id="KW-0732">Signal</keyword>
<accession>A0A9N9KTR2</accession>
<name>A0A9N9KTR2_9HELO</name>
<comment type="caution">
    <text evidence="2">The sequence shown here is derived from an EMBL/GenBank/DDBJ whole genome shotgun (WGS) entry which is preliminary data.</text>
</comment>
<sequence length="77" mass="8490">MTSTLVAIIVVLAIRGAPFFPINPELGMVAKFILQSNNLKRPTRNETLWRHSCVKLMGCQVVMNIWSGFTSNLGSAV</sequence>
<proteinExistence type="predicted"/>
<evidence type="ECO:0000313" key="3">
    <source>
        <dbReference type="Proteomes" id="UP000696280"/>
    </source>
</evidence>
<feature type="signal peptide" evidence="1">
    <location>
        <begin position="1"/>
        <end position="19"/>
    </location>
</feature>